<accession>A0A8H6Y1Z2</accession>
<gene>
    <name evidence="1" type="ORF">MVEN_01339400</name>
</gene>
<evidence type="ECO:0000313" key="2">
    <source>
        <dbReference type="Proteomes" id="UP000620124"/>
    </source>
</evidence>
<dbReference type="SUPFAM" id="SSF50370">
    <property type="entry name" value="Ricin B-like lectins"/>
    <property type="match status" value="1"/>
</dbReference>
<evidence type="ECO:0000313" key="1">
    <source>
        <dbReference type="EMBL" id="KAF7350347.1"/>
    </source>
</evidence>
<reference evidence="1" key="1">
    <citation type="submission" date="2020-05" db="EMBL/GenBank/DDBJ databases">
        <title>Mycena genomes resolve the evolution of fungal bioluminescence.</title>
        <authorList>
            <person name="Tsai I.J."/>
        </authorList>
    </citation>
    <scope>NUCLEOTIDE SEQUENCE</scope>
    <source>
        <strain evidence="1">CCC161011</strain>
    </source>
</reference>
<sequence>MAISTGTYYITSVKWSNYVTLNGTSEPGVSVTGENPQEGVVPTANQKWYVIVTGSQCTISLASNHKAFAFPSEEVEGAKIIIRSVKQDYDIIADGGNKYRLKVPGKDLYWDLPHDDDHTQIQITTNNKATDHEWVFTEVAQRR</sequence>
<keyword evidence="2" id="KW-1185">Reference proteome</keyword>
<protein>
    <submittedName>
        <fullName evidence="1">Uncharacterized protein</fullName>
    </submittedName>
</protein>
<dbReference type="InterPro" id="IPR035992">
    <property type="entry name" value="Ricin_B-like_lectins"/>
</dbReference>
<dbReference type="EMBL" id="JACAZI010000010">
    <property type="protein sequence ID" value="KAF7350347.1"/>
    <property type="molecule type" value="Genomic_DNA"/>
</dbReference>
<proteinExistence type="predicted"/>
<dbReference type="AlphaFoldDB" id="A0A8H6Y1Z2"/>
<organism evidence="1 2">
    <name type="scientific">Mycena venus</name>
    <dbReference type="NCBI Taxonomy" id="2733690"/>
    <lineage>
        <taxon>Eukaryota</taxon>
        <taxon>Fungi</taxon>
        <taxon>Dikarya</taxon>
        <taxon>Basidiomycota</taxon>
        <taxon>Agaricomycotina</taxon>
        <taxon>Agaricomycetes</taxon>
        <taxon>Agaricomycetidae</taxon>
        <taxon>Agaricales</taxon>
        <taxon>Marasmiineae</taxon>
        <taxon>Mycenaceae</taxon>
        <taxon>Mycena</taxon>
    </lineage>
</organism>
<comment type="caution">
    <text evidence="1">The sequence shown here is derived from an EMBL/GenBank/DDBJ whole genome shotgun (WGS) entry which is preliminary data.</text>
</comment>
<dbReference type="OrthoDB" id="3192089at2759"/>
<dbReference type="Proteomes" id="UP000620124">
    <property type="component" value="Unassembled WGS sequence"/>
</dbReference>
<name>A0A8H6Y1Z2_9AGAR</name>
<dbReference type="Gene3D" id="2.80.10.50">
    <property type="match status" value="1"/>
</dbReference>